<dbReference type="PANTHER" id="PTHR16308">
    <property type="entry name" value="UBIQUITIN ASSOCIATED PROTEIN 2-LIKE/LINGERER"/>
    <property type="match status" value="1"/>
</dbReference>
<protein>
    <submittedName>
        <fullName evidence="6 7">Protein lingerer isoform X1</fullName>
    </submittedName>
</protein>
<feature type="region of interest" description="Disordered" evidence="4">
    <location>
        <begin position="1055"/>
        <end position="1093"/>
    </location>
</feature>
<keyword evidence="5" id="KW-1185">Reference proteome</keyword>
<dbReference type="SUPFAM" id="SSF46934">
    <property type="entry name" value="UBA-like"/>
    <property type="match status" value="1"/>
</dbReference>
<feature type="compositionally biased region" description="Polar residues" evidence="4">
    <location>
        <begin position="510"/>
        <end position="546"/>
    </location>
</feature>
<keyword evidence="2" id="KW-0963">Cytoplasm</keyword>
<feature type="compositionally biased region" description="Polar residues" evidence="4">
    <location>
        <begin position="578"/>
        <end position="589"/>
    </location>
</feature>
<feature type="compositionally biased region" description="Low complexity" evidence="4">
    <location>
        <begin position="547"/>
        <end position="556"/>
    </location>
</feature>
<feature type="compositionally biased region" description="Polar residues" evidence="4">
    <location>
        <begin position="1"/>
        <end position="10"/>
    </location>
</feature>
<feature type="compositionally biased region" description="Polar residues" evidence="4">
    <location>
        <begin position="1063"/>
        <end position="1093"/>
    </location>
</feature>
<feature type="region of interest" description="Disordered" evidence="4">
    <location>
        <begin position="478"/>
        <end position="589"/>
    </location>
</feature>
<proteinExistence type="predicted"/>
<dbReference type="Pfam" id="PF12478">
    <property type="entry name" value="UBAP2-Lig"/>
    <property type="match status" value="1"/>
</dbReference>
<dbReference type="Gene3D" id="1.10.8.10">
    <property type="entry name" value="DNA helicase RuvA subunit, C-terminal domain"/>
    <property type="match status" value="1"/>
</dbReference>
<evidence type="ECO:0000256" key="3">
    <source>
        <dbReference type="ARBA" id="ARBA00022553"/>
    </source>
</evidence>
<feature type="region of interest" description="Disordered" evidence="4">
    <location>
        <begin position="356"/>
        <end position="439"/>
    </location>
</feature>
<feature type="compositionally biased region" description="Basic and acidic residues" evidence="4">
    <location>
        <begin position="171"/>
        <end position="196"/>
    </location>
</feature>
<feature type="compositionally biased region" description="Polar residues" evidence="4">
    <location>
        <begin position="864"/>
        <end position="880"/>
    </location>
</feature>
<dbReference type="GeneID" id="108556940"/>
<reference evidence="6 7" key="1">
    <citation type="submission" date="2025-05" db="UniProtKB">
        <authorList>
            <consortium name="RefSeq"/>
        </authorList>
    </citation>
    <scope>IDENTIFICATION</scope>
    <source>
        <tissue evidence="6 7">Whole Larva</tissue>
    </source>
</reference>
<dbReference type="RefSeq" id="XP_017768778.1">
    <property type="nucleotide sequence ID" value="XM_017913289.1"/>
</dbReference>
<feature type="region of interest" description="Disordered" evidence="4">
    <location>
        <begin position="1"/>
        <end position="59"/>
    </location>
</feature>
<feature type="region of interest" description="Disordered" evidence="4">
    <location>
        <begin position="1000"/>
        <end position="1030"/>
    </location>
</feature>
<dbReference type="InterPro" id="IPR009060">
    <property type="entry name" value="UBA-like_sf"/>
</dbReference>
<dbReference type="RefSeq" id="XP_017768777.1">
    <property type="nucleotide sequence ID" value="XM_017913288.1"/>
</dbReference>
<feature type="region of interest" description="Disordered" evidence="4">
    <location>
        <begin position="107"/>
        <end position="302"/>
    </location>
</feature>
<dbReference type="CDD" id="cd14277">
    <property type="entry name" value="UBA_UBP2_like"/>
    <property type="match status" value="1"/>
</dbReference>
<feature type="compositionally biased region" description="Gly residues" evidence="4">
    <location>
        <begin position="201"/>
        <end position="220"/>
    </location>
</feature>
<keyword evidence="3" id="KW-0597">Phosphoprotein</keyword>
<accession>A0ABM1M2H7</accession>
<dbReference type="Proteomes" id="UP000695000">
    <property type="component" value="Unplaced"/>
</dbReference>
<comment type="subcellular location">
    <subcellularLocation>
        <location evidence="1">Cytoplasm</location>
    </subcellularLocation>
</comment>
<organism evidence="5 6">
    <name type="scientific">Nicrophorus vespilloides</name>
    <name type="common">Boreal carrion beetle</name>
    <dbReference type="NCBI Taxonomy" id="110193"/>
    <lineage>
        <taxon>Eukaryota</taxon>
        <taxon>Metazoa</taxon>
        <taxon>Ecdysozoa</taxon>
        <taxon>Arthropoda</taxon>
        <taxon>Hexapoda</taxon>
        <taxon>Insecta</taxon>
        <taxon>Pterygota</taxon>
        <taxon>Neoptera</taxon>
        <taxon>Endopterygota</taxon>
        <taxon>Coleoptera</taxon>
        <taxon>Polyphaga</taxon>
        <taxon>Staphyliniformia</taxon>
        <taxon>Silphidae</taxon>
        <taxon>Nicrophorinae</taxon>
        <taxon>Nicrophorus</taxon>
    </lineage>
</organism>
<evidence type="ECO:0000256" key="1">
    <source>
        <dbReference type="ARBA" id="ARBA00004496"/>
    </source>
</evidence>
<feature type="compositionally biased region" description="Low complexity" evidence="4">
    <location>
        <begin position="408"/>
        <end position="417"/>
    </location>
</feature>
<evidence type="ECO:0000313" key="7">
    <source>
        <dbReference type="RefSeq" id="XP_017768778.1"/>
    </source>
</evidence>
<feature type="compositionally biased region" description="Polar residues" evidence="4">
    <location>
        <begin position="484"/>
        <end position="503"/>
    </location>
</feature>
<evidence type="ECO:0000313" key="6">
    <source>
        <dbReference type="RefSeq" id="XP_017768777.1"/>
    </source>
</evidence>
<dbReference type="PANTHER" id="PTHR16308:SF13">
    <property type="entry name" value="PROTEIN LINGERER"/>
    <property type="match status" value="1"/>
</dbReference>
<sequence length="1093" mass="116110">MSSSNRTASRGGSKGSKGQDKTQAQHKMDKSAESGGGGKGSSGDNHKQQPASVWGGGDSTAKANELKIRQIIELTQKSEEQVCLALHECDYDLDSAVNMLFEIEDQDEWETTVKKKKSRQQSSSKADQKADGGTSGGTGDDWNEAQAHSGGGADKDKARNKAGGPQRLHGRHNDSRGWRGREKQENERNLEDGGRDRRGRVGGSTRGGGGGRGRGGGRAGGRYPPRSSRGGAGGTFNNSRPMETWDNSHQWDSNNPSNHTEENWDEFPGADEWCGTLDETKVFTPSQPPETIAEPEPKIGTTPMDNSANLINSLQENMDILAQIQTVQTSPVTLTGALNAAQTQYFSQLTQQNSATDMSKYGGQQQAPPPQQPQQVSAGGYGNQQYQSTNAYGTAAYGGSYGNPEPVPVVQQQQPPVRTKTQRARVPPPSKIPASAVEMPGDLNSSIGYLDLQFGAMDMMSDSSFDGVSESKYSNATPLDGTVSAGQNSNIDLNAQNTTTSSPLDAYSPQKPSAQNSISSALTQNLSSTDTIPTQQTNDYNSTTVTQQQQQQQQQQRATNATSAAAGVPTGSMDMKQESSYSQPSTYNSYPAAAKSTSYQNQTYSSASSNYNSGVQTTSSYVAQQQQAVNSYTNSDASAYNSQSVNAGGSAYQNTYAATNSYQSANASTGPTAGNSSGGAAFPSISQANNYPTSNQAYQQNASQSVYGANTGLNSGTNYSGSSNAPSAQYNSYNSNHKLVKDTSGSYDNNTAATSSVSGTTTSSTAGLALTQTTTSVTKANTTLAKSSVVSNIPPSAAPVMSTQYIMGQMPYFQPPMYSYEEMQMMQQRIPHMTTPFYEMSYQTPTTTLREGNYSLSDGRFTRTDSNASPVPSTQTSTQPMLAGTTGPYFFAPYNPMQPSYQFGAVYTSQIPTGTNAHGSSNSAQYPKPGTYGSSYTSGYDTLSQSQEYNKGGYVGNTQGPAKGAGANASTTGNAANDAMSAMYGKSHTALGKVNSYEKQGFHSGTPPPFTGALGQSALAPSGTGYGPQMYIPTMPHQQHSTQLIHQPLHQMEVRHQGRRMDSGNSTGQRTQASNQQKSGAKQGYPNSYWNQS</sequence>
<dbReference type="InterPro" id="IPR022166">
    <property type="entry name" value="UBAP2/Lig"/>
</dbReference>
<gene>
    <name evidence="6 7" type="primary">LOC108556940</name>
</gene>
<evidence type="ECO:0000313" key="5">
    <source>
        <dbReference type="Proteomes" id="UP000695000"/>
    </source>
</evidence>
<name>A0ABM1M2H7_NICVS</name>
<evidence type="ECO:0000256" key="4">
    <source>
        <dbReference type="SAM" id="MobiDB-lite"/>
    </source>
</evidence>
<evidence type="ECO:0000256" key="2">
    <source>
        <dbReference type="ARBA" id="ARBA00022490"/>
    </source>
</evidence>
<dbReference type="InterPro" id="IPR051833">
    <property type="entry name" value="TC-DDR_regulator"/>
</dbReference>
<feature type="region of interest" description="Disordered" evidence="4">
    <location>
        <begin position="862"/>
        <end position="882"/>
    </location>
</feature>
<feature type="compositionally biased region" description="Polar residues" evidence="4">
    <location>
        <begin position="235"/>
        <end position="258"/>
    </location>
</feature>
<feature type="compositionally biased region" description="Low complexity" evidence="4">
    <location>
        <begin position="388"/>
        <end position="398"/>
    </location>
</feature>